<dbReference type="SUPFAM" id="SSF56176">
    <property type="entry name" value="FAD-binding/transporter-associated domain-like"/>
    <property type="match status" value="1"/>
</dbReference>
<dbReference type="GO" id="GO:0008609">
    <property type="term" value="F:alkylglycerone-phosphate synthase activity"/>
    <property type="evidence" value="ECO:0007669"/>
    <property type="project" value="InterPro"/>
</dbReference>
<keyword evidence="9" id="KW-1185">Reference proteome</keyword>
<feature type="active site" description="Proton donor/acceptor" evidence="4">
    <location>
        <position position="395"/>
    </location>
</feature>
<feature type="binding site" evidence="5">
    <location>
        <begin position="164"/>
        <end position="167"/>
    </location>
    <ligand>
        <name>FAD</name>
        <dbReference type="ChEBI" id="CHEBI:57692"/>
    </ligand>
</feature>
<gene>
    <name evidence="8" type="ORF">EZJ58_1522</name>
</gene>
<dbReference type="InterPro" id="IPR025650">
    <property type="entry name" value="Alkyl-DHAP_Synthase"/>
</dbReference>
<dbReference type="InterPro" id="IPR016169">
    <property type="entry name" value="FAD-bd_PCMH_sub2"/>
</dbReference>
<dbReference type="SUPFAM" id="SSF55103">
    <property type="entry name" value="FAD-linked oxidases, C-terminal domain"/>
    <property type="match status" value="1"/>
</dbReference>
<dbReference type="PANTHER" id="PTHR46568">
    <property type="entry name" value="ALKYLDIHYDROXYACETONEPHOSPHATE SYNTHASE, PEROXISOMAL"/>
    <property type="match status" value="1"/>
</dbReference>
<dbReference type="Gene3D" id="3.30.70.3450">
    <property type="match status" value="1"/>
</dbReference>
<reference evidence="8 9" key="1">
    <citation type="submission" date="2019-02" db="EMBL/GenBank/DDBJ databases">
        <title>Investigation of anaerobic lignin degradation for improved lignocellulosic biofuels.</title>
        <authorList>
            <person name="Deangelis K."/>
        </authorList>
    </citation>
    <scope>NUCLEOTIDE SEQUENCE [LARGE SCALE GENOMIC DNA]</scope>
    <source>
        <strain evidence="8 9">159R</strain>
    </source>
</reference>
<dbReference type="RefSeq" id="WP_132922317.1">
    <property type="nucleotide sequence ID" value="NZ_SJOI01000001.1"/>
</dbReference>
<dbReference type="AlphaFoldDB" id="A0A4R1NH30"/>
<evidence type="ECO:0000256" key="6">
    <source>
        <dbReference type="PIRSR" id="PIRSR625650-4"/>
    </source>
</evidence>
<organism evidence="8 9">
    <name type="scientific">Sodalis ligni</name>
    <dbReference type="NCBI Taxonomy" id="2697027"/>
    <lineage>
        <taxon>Bacteria</taxon>
        <taxon>Pseudomonadati</taxon>
        <taxon>Pseudomonadota</taxon>
        <taxon>Gammaproteobacteria</taxon>
        <taxon>Enterobacterales</taxon>
        <taxon>Bruguierivoracaceae</taxon>
        <taxon>Sodalis</taxon>
    </lineage>
</organism>
<dbReference type="GO" id="GO:0008610">
    <property type="term" value="P:lipid biosynthetic process"/>
    <property type="evidence" value="ECO:0007669"/>
    <property type="project" value="InterPro"/>
</dbReference>
<comment type="caution">
    <text evidence="8">The sequence shown here is derived from an EMBL/GenBank/DDBJ whole genome shotgun (WGS) entry which is preliminary data.</text>
</comment>
<dbReference type="Gene3D" id="3.30.465.10">
    <property type="match status" value="1"/>
</dbReference>
<accession>A0A4R1NH30</accession>
<dbReference type="Gene3D" id="1.10.45.10">
    <property type="entry name" value="Vanillyl-alcohol Oxidase, Chain A, domain 4"/>
    <property type="match status" value="1"/>
</dbReference>
<dbReference type="InterPro" id="IPR016164">
    <property type="entry name" value="FAD-linked_Oxase-like_C"/>
</dbReference>
<dbReference type="OrthoDB" id="9811557at2"/>
<keyword evidence="2" id="KW-0285">Flavoprotein</keyword>
<evidence type="ECO:0000313" key="8">
    <source>
        <dbReference type="EMBL" id="TCL03450.1"/>
    </source>
</evidence>
<dbReference type="InterPro" id="IPR006094">
    <property type="entry name" value="Oxid_FAD_bind_N"/>
</dbReference>
<dbReference type="Proteomes" id="UP000294555">
    <property type="component" value="Unassembled WGS sequence"/>
</dbReference>
<evidence type="ECO:0000256" key="4">
    <source>
        <dbReference type="PIRSR" id="PIRSR625650-1"/>
    </source>
</evidence>
<comment type="similarity">
    <text evidence="1">Belongs to the FAD-binding oxidoreductase/transferase type 4 family.</text>
</comment>
<evidence type="ECO:0000256" key="3">
    <source>
        <dbReference type="ARBA" id="ARBA00022827"/>
    </source>
</evidence>
<proteinExistence type="inferred from homology"/>
<evidence type="ECO:0000256" key="2">
    <source>
        <dbReference type="ARBA" id="ARBA00022630"/>
    </source>
</evidence>
<dbReference type="EMBL" id="SJOI01000001">
    <property type="protein sequence ID" value="TCL03450.1"/>
    <property type="molecule type" value="Genomic_DNA"/>
</dbReference>
<dbReference type="Pfam" id="PF01565">
    <property type="entry name" value="FAD_binding_4"/>
    <property type="match status" value="1"/>
</dbReference>
<dbReference type="InterPro" id="IPR036318">
    <property type="entry name" value="FAD-bd_PCMH-like_sf"/>
</dbReference>
<feature type="binding site" evidence="5">
    <location>
        <begin position="216"/>
        <end position="222"/>
    </location>
    <ligand>
        <name>FAD</name>
        <dbReference type="ChEBI" id="CHEBI:57692"/>
    </ligand>
</feature>
<sequence>MNSQAAVKTDTDSLINALRKHAPRCVIDSSLETRKARAHDRWPIAAKWSEEEMNNHTPLAVVRVGSARDVSQVLTFAGAHHIPVVPFGAGSGVVGGVVNQRGYLCIDLSGLNGKPELDAENGEVTVPSGVLGGDLEKILNEAGRRLPHYPQSLALASIGGLVATRSSGTFSSKYGNIENFVTSLEVVLPDGAIIHTQRSPRSSTGPSVAQMFVGSEGTLGIITAVTLRTLPLATSQLFRGVAFEGVGPGLNAVRQVLDSGLMPAVIRLYDEKEAVHIFEKSGIEPAHRTLLVLAFDGNPAVAAAEQAESLKITAALGGEDLGSKPGEIWEKTRYDAGWLDRGNAGEFDFADAIEIAAGWHTLEALHDKVLNAISPYADNAFAHYSHFYSNGGAIYFIFFIVGKNKQDAESRFNQVWDITMRTVLEHGGSISHHHGVGEARKHWMVREHGDSLRVLAKLKQALDPRAILSPGKMGFDEQPEAGK</sequence>
<dbReference type="PROSITE" id="PS51387">
    <property type="entry name" value="FAD_PCMH"/>
    <property type="match status" value="1"/>
</dbReference>
<dbReference type="InterPro" id="IPR004113">
    <property type="entry name" value="FAD-bd_oxidored_4_C"/>
</dbReference>
<comment type="cofactor">
    <cofactor evidence="5">
        <name>FAD</name>
        <dbReference type="ChEBI" id="CHEBI:57692"/>
    </cofactor>
</comment>
<evidence type="ECO:0000259" key="7">
    <source>
        <dbReference type="PROSITE" id="PS51387"/>
    </source>
</evidence>
<dbReference type="Pfam" id="PF02913">
    <property type="entry name" value="FAD-oxidase_C"/>
    <property type="match status" value="1"/>
</dbReference>
<evidence type="ECO:0000256" key="5">
    <source>
        <dbReference type="PIRSR" id="PIRSR625650-3"/>
    </source>
</evidence>
<dbReference type="PANTHER" id="PTHR46568:SF1">
    <property type="entry name" value="ALKYLDIHYDROXYACETONEPHOSPHATE SYNTHASE, PEROXISOMAL"/>
    <property type="match status" value="1"/>
</dbReference>
<keyword evidence="3 5" id="KW-0274">FAD</keyword>
<name>A0A4R1NH30_9GAMM</name>
<dbReference type="InterPro" id="IPR016171">
    <property type="entry name" value="Vanillyl_alc_oxidase_C-sub2"/>
</dbReference>
<evidence type="ECO:0000256" key="1">
    <source>
        <dbReference type="ARBA" id="ARBA00008000"/>
    </source>
</evidence>
<evidence type="ECO:0000313" key="9">
    <source>
        <dbReference type="Proteomes" id="UP000294555"/>
    </source>
</evidence>
<protein>
    <submittedName>
        <fullName evidence="8">Alkyldihydroxyacetonephosphate synthase</fullName>
    </submittedName>
</protein>
<feature type="site" description="Important for enzyme activity" evidence="6">
    <location>
        <position position="267"/>
    </location>
</feature>
<dbReference type="Gene3D" id="3.30.300.330">
    <property type="match status" value="1"/>
</dbReference>
<dbReference type="GO" id="GO:0071949">
    <property type="term" value="F:FAD binding"/>
    <property type="evidence" value="ECO:0007669"/>
    <property type="project" value="InterPro"/>
</dbReference>
<dbReference type="InterPro" id="IPR016166">
    <property type="entry name" value="FAD-bd_PCMH"/>
</dbReference>
<feature type="domain" description="FAD-binding PCMH-type" evidence="7">
    <location>
        <begin position="54"/>
        <end position="232"/>
    </location>
</feature>